<feature type="region of interest" description="Disordered" evidence="1">
    <location>
        <begin position="249"/>
        <end position="299"/>
    </location>
</feature>
<feature type="compositionally biased region" description="Low complexity" evidence="1">
    <location>
        <begin position="254"/>
        <end position="268"/>
    </location>
</feature>
<dbReference type="AlphaFoldDB" id="A0A6A3PCV3"/>
<protein>
    <submittedName>
        <fullName evidence="2">Uncharacterized protein</fullName>
    </submittedName>
</protein>
<comment type="caution">
    <text evidence="2">The sequence shown here is derived from an EMBL/GenBank/DDBJ whole genome shotgun (WGS) entry which is preliminary data.</text>
</comment>
<accession>A0A6A3PCV3</accession>
<dbReference type="EMBL" id="QXFV01000046">
    <property type="protein sequence ID" value="KAE9051391.1"/>
    <property type="molecule type" value="Genomic_DNA"/>
</dbReference>
<evidence type="ECO:0000313" key="2">
    <source>
        <dbReference type="EMBL" id="KAE9051391.1"/>
    </source>
</evidence>
<evidence type="ECO:0000313" key="3">
    <source>
        <dbReference type="Proteomes" id="UP000429607"/>
    </source>
</evidence>
<gene>
    <name evidence="2" type="ORF">PR001_g1493</name>
</gene>
<proteinExistence type="predicted"/>
<feature type="compositionally biased region" description="Polar residues" evidence="1">
    <location>
        <begin position="289"/>
        <end position="299"/>
    </location>
</feature>
<name>A0A6A3PCV3_9STRA</name>
<dbReference type="Proteomes" id="UP000429607">
    <property type="component" value="Unassembled WGS sequence"/>
</dbReference>
<sequence>MPGTDRSDKEMEAGFSLLHMVQAPTPVPEVAGEPRVVSENRDALHASLLKVVAKQASDELSLPRIAAAKKLQQRSAHMIALSHELTLEELRPHFEKKKKKGGVARIRSLTRTIQMLEHVEAVAANPEEKARYTLQIEELREKQRAVMEDPDAHSNLKRKKRYVTPKGTTTSAGVAVTTVGQESVQPATTQPSDLGSIHRDAENLSALAIAAESMMATAGTPTNHCTVPASSALDVQIPPAALAVPATLSTPMHAGPSSHASSPSARLSPSDRKLKLAKACADAEDRLRTTSIGSLQDQP</sequence>
<evidence type="ECO:0000256" key="1">
    <source>
        <dbReference type="SAM" id="MobiDB-lite"/>
    </source>
</evidence>
<reference evidence="2 3" key="1">
    <citation type="submission" date="2018-09" db="EMBL/GenBank/DDBJ databases">
        <title>Genomic investigation of the strawberry pathogen Phytophthora fragariae indicates pathogenicity is determined by transcriptional variation in three key races.</title>
        <authorList>
            <person name="Adams T.M."/>
            <person name="Armitage A.D."/>
            <person name="Sobczyk M.K."/>
            <person name="Bates H.J."/>
            <person name="Dunwell J.M."/>
            <person name="Nellist C.F."/>
            <person name="Harrison R.J."/>
        </authorList>
    </citation>
    <scope>NUCLEOTIDE SEQUENCE [LARGE SCALE GENOMIC DNA]</scope>
    <source>
        <strain evidence="2 3">SCRP249</strain>
    </source>
</reference>
<organism evidence="2 3">
    <name type="scientific">Phytophthora rubi</name>
    <dbReference type="NCBI Taxonomy" id="129364"/>
    <lineage>
        <taxon>Eukaryota</taxon>
        <taxon>Sar</taxon>
        <taxon>Stramenopiles</taxon>
        <taxon>Oomycota</taxon>
        <taxon>Peronosporomycetes</taxon>
        <taxon>Peronosporales</taxon>
        <taxon>Peronosporaceae</taxon>
        <taxon>Phytophthora</taxon>
    </lineage>
</organism>